<keyword evidence="12" id="KW-0788">Thiol protease</keyword>
<dbReference type="SUPFAM" id="SSF54001">
    <property type="entry name" value="Cysteine proteinases"/>
    <property type="match status" value="1"/>
</dbReference>
<evidence type="ECO:0000313" key="14">
    <source>
        <dbReference type="Proteomes" id="UP000515146"/>
    </source>
</evidence>
<dbReference type="GO" id="GO:0046872">
    <property type="term" value="F:metal ion binding"/>
    <property type="evidence" value="ECO:0007669"/>
    <property type="project" value="UniProtKB-KW"/>
</dbReference>
<organism evidence="14 15">
    <name type="scientific">Dermatophagoides pteronyssinus</name>
    <name type="common">European house dust mite</name>
    <dbReference type="NCBI Taxonomy" id="6956"/>
    <lineage>
        <taxon>Eukaryota</taxon>
        <taxon>Metazoa</taxon>
        <taxon>Ecdysozoa</taxon>
        <taxon>Arthropoda</taxon>
        <taxon>Chelicerata</taxon>
        <taxon>Arachnida</taxon>
        <taxon>Acari</taxon>
        <taxon>Acariformes</taxon>
        <taxon>Sarcoptiformes</taxon>
        <taxon>Astigmata</taxon>
        <taxon>Psoroptidia</taxon>
        <taxon>Analgoidea</taxon>
        <taxon>Pyroglyphidae</taxon>
        <taxon>Dermatophagoidinae</taxon>
        <taxon>Dermatophagoides</taxon>
    </lineage>
</organism>
<dbReference type="InterPro" id="IPR038765">
    <property type="entry name" value="Papain-like_cys_pep_sf"/>
</dbReference>
<evidence type="ECO:0000256" key="3">
    <source>
        <dbReference type="ARBA" id="ARBA00004556"/>
    </source>
</evidence>
<dbReference type="PROSITE" id="PS50235">
    <property type="entry name" value="USP_3"/>
    <property type="match status" value="1"/>
</dbReference>
<evidence type="ECO:0000256" key="5">
    <source>
        <dbReference type="ARBA" id="ARBA00012759"/>
    </source>
</evidence>
<dbReference type="FunCoup" id="A0A6P6XM17">
    <property type="interactions" value="633"/>
</dbReference>
<evidence type="ECO:0000256" key="1">
    <source>
        <dbReference type="ARBA" id="ARBA00000707"/>
    </source>
</evidence>
<keyword evidence="14" id="KW-1185">Reference proteome</keyword>
<keyword evidence="10" id="KW-0833">Ubl conjugation pathway</keyword>
<dbReference type="GO" id="GO:0048471">
    <property type="term" value="C:perinuclear region of cytoplasm"/>
    <property type="evidence" value="ECO:0007669"/>
    <property type="project" value="UniProtKB-SubCell"/>
</dbReference>
<dbReference type="OMA" id="ESKHHAI"/>
<protein>
    <recommendedName>
        <fullName evidence="5">ubiquitinyl hydrolase 1</fullName>
        <ecNumber evidence="5">3.4.19.12</ecNumber>
    </recommendedName>
</protein>
<dbReference type="Pfam" id="PF00443">
    <property type="entry name" value="UCH"/>
    <property type="match status" value="1"/>
</dbReference>
<dbReference type="CTD" id="1540"/>
<dbReference type="AlphaFoldDB" id="A0A6P6XM17"/>
<evidence type="ECO:0000256" key="10">
    <source>
        <dbReference type="ARBA" id="ARBA00022786"/>
    </source>
</evidence>
<keyword evidence="9" id="KW-0479">Metal-binding</keyword>
<dbReference type="GeneID" id="113789222"/>
<reference evidence="15" key="1">
    <citation type="submission" date="2025-08" db="UniProtKB">
        <authorList>
            <consortium name="RefSeq"/>
        </authorList>
    </citation>
    <scope>IDENTIFICATION</scope>
    <source>
        <strain evidence="15">Airmid</strain>
    </source>
</reference>
<dbReference type="InterPro" id="IPR036859">
    <property type="entry name" value="CAP-Gly_dom_sf"/>
</dbReference>
<keyword evidence="13" id="KW-0862">Zinc</keyword>
<evidence type="ECO:0000313" key="15">
    <source>
        <dbReference type="RefSeq" id="XP_027194530.1"/>
    </source>
</evidence>
<evidence type="ECO:0000256" key="9">
    <source>
        <dbReference type="ARBA" id="ARBA00022723"/>
    </source>
</evidence>
<evidence type="ECO:0000256" key="8">
    <source>
        <dbReference type="ARBA" id="ARBA00022670"/>
    </source>
</evidence>
<comment type="catalytic activity">
    <reaction evidence="1">
        <text>Thiol-dependent hydrolysis of ester, thioester, amide, peptide and isopeptide bonds formed by the C-terminal Gly of ubiquitin (a 76-residue protein attached to proteins as an intracellular targeting signal).</text>
        <dbReference type="EC" id="3.4.19.12"/>
    </reaction>
</comment>
<gene>
    <name evidence="15" type="primary">LOC113789222</name>
</gene>
<dbReference type="Proteomes" id="UP000515146">
    <property type="component" value="Unplaced"/>
</dbReference>
<dbReference type="KEGG" id="dpte:113789222"/>
<keyword evidence="6" id="KW-0963">Cytoplasm</keyword>
<evidence type="ECO:0000256" key="6">
    <source>
        <dbReference type="ARBA" id="ARBA00022490"/>
    </source>
</evidence>
<proteinExistence type="inferred from homology"/>
<keyword evidence="8" id="KW-0645">Protease</keyword>
<dbReference type="Gene3D" id="2.30.30.190">
    <property type="entry name" value="CAP Gly-rich-like domain"/>
    <property type="match status" value="2"/>
</dbReference>
<dbReference type="RefSeq" id="XP_027194530.1">
    <property type="nucleotide sequence ID" value="XM_027338729.1"/>
</dbReference>
<dbReference type="SMART" id="SM01052">
    <property type="entry name" value="CAP_GLY"/>
    <property type="match status" value="2"/>
</dbReference>
<dbReference type="EC" id="3.4.19.12" evidence="5"/>
<dbReference type="InterPro" id="IPR001394">
    <property type="entry name" value="Peptidase_C19_UCH"/>
</dbReference>
<name>A0A6P6XM17_DERPT</name>
<dbReference type="FunFam" id="3.90.70.10:FF:000009">
    <property type="entry name" value="Putative ubiquitin carboxyl-terminal hydrolase CYLD"/>
    <property type="match status" value="1"/>
</dbReference>
<comment type="subcellular location">
    <subcellularLocation>
        <location evidence="2">Cytoplasm</location>
        <location evidence="2">Cytoskeleton</location>
        <location evidence="2">Microtubule organizing center</location>
        <location evidence="2">Centrosome</location>
    </subcellularLocation>
    <subcellularLocation>
        <location evidence="3">Cytoplasm</location>
        <location evidence="3">Perinuclear region</location>
    </subcellularLocation>
</comment>
<dbReference type="GO" id="GO:0004843">
    <property type="term" value="F:cysteine-type deubiquitinase activity"/>
    <property type="evidence" value="ECO:0007669"/>
    <property type="project" value="UniProtKB-EC"/>
</dbReference>
<dbReference type="GO" id="GO:0005813">
    <property type="term" value="C:centrosome"/>
    <property type="evidence" value="ECO:0007669"/>
    <property type="project" value="UniProtKB-SubCell"/>
</dbReference>
<dbReference type="PROSITE" id="PS50245">
    <property type="entry name" value="CAP_GLY_2"/>
    <property type="match status" value="1"/>
</dbReference>
<evidence type="ECO:0000256" key="12">
    <source>
        <dbReference type="ARBA" id="ARBA00022807"/>
    </source>
</evidence>
<keyword evidence="11" id="KW-0378">Hydrolase</keyword>
<dbReference type="SUPFAM" id="SSF74924">
    <property type="entry name" value="Cap-Gly domain"/>
    <property type="match status" value="2"/>
</dbReference>
<evidence type="ECO:0000256" key="7">
    <source>
        <dbReference type="ARBA" id="ARBA00022553"/>
    </source>
</evidence>
<evidence type="ECO:0000256" key="4">
    <source>
        <dbReference type="ARBA" id="ARBA00009085"/>
    </source>
</evidence>
<dbReference type="InterPro" id="IPR028889">
    <property type="entry name" value="USP"/>
</dbReference>
<dbReference type="OrthoDB" id="6287070at2759"/>
<dbReference type="InterPro" id="IPR000938">
    <property type="entry name" value="CAP-Gly_domain"/>
</dbReference>
<evidence type="ECO:0000256" key="13">
    <source>
        <dbReference type="ARBA" id="ARBA00022833"/>
    </source>
</evidence>
<dbReference type="Pfam" id="PF01302">
    <property type="entry name" value="CAP_GLY"/>
    <property type="match status" value="2"/>
</dbReference>
<comment type="similarity">
    <text evidence="4">Belongs to the peptidase C19 family.</text>
</comment>
<dbReference type="PANTHER" id="PTHR11830">
    <property type="entry name" value="40S RIBOSOMAL PROTEIN S3A"/>
    <property type="match status" value="1"/>
</dbReference>
<dbReference type="InParanoid" id="A0A6P6XM17"/>
<accession>A0A6P6XM17</accession>
<dbReference type="GO" id="GO:0006508">
    <property type="term" value="P:proteolysis"/>
    <property type="evidence" value="ECO:0007669"/>
    <property type="project" value="UniProtKB-KW"/>
</dbReference>
<dbReference type="GO" id="GO:0016579">
    <property type="term" value="P:protein deubiquitination"/>
    <property type="evidence" value="ECO:0007669"/>
    <property type="project" value="InterPro"/>
</dbReference>
<sequence>MPSNNGYQPLINSSSSSSSHTSSSSHRPYRPRFLDEICADGTAPPSLKLGDKVVWLSDDGPEYGVVKWLGKLTDVGNEWMAGVDFVNPIGSGTGLYHDYKLFETKMNHASLVPIAGLIRANDYIGNYSNINSKNADTILVAPLKPKRTKKTETSKFYTNEYYHTNLNKDMIHTNDDLEKRIKFSDNIGLHSSSSNINSISNDLAELNFTNVIQAKTCAIDANFDKSSPLKSTECPTSGLHCSLRSSMNSCNKTEEFVNSKNNADKMECDQRKLNLQIPKNIHNNIISEENQESPDDDELFEIGSVVEVGINSTSYHGVIRWLGFLKNDLDYTIDSIRKSNKRFKDVVAGIELEEEIAGLTDGTLNGRRYFNCSINKAYFVPLNECSKDSRFYHSSATGIQNGSLLLNEKQCDSSHFGSIDCPTVLGNIPPLTTADLERLCGKNRGIQGHHNSCYLDATLFAMFSFSSIFDSLLYRPKRSNDIQEYNEVQRILKEEIINPLRSNLYVRADRVMHLRQLLEKISSVRGLTSEEKDPEEFINLLLNEILKTDPFLKLSSGLESLFYQLFVEKDENLQLPNVQQLFDQSFLASDIKLREVPSCLMIQMPRFGRDFKMYPRIVPSLNLDITNVLDNSPRQCIICGELAQFECKDCFGKFGDGLDSIAFCMICMDKTHSTHKKRIKHKTTRLNVPPEFTMLQNHTNIPRVTMELFAVLCIETSHYVSFVKCGTEPNSPWCFFDSMADRKGEQNGYNIPEVVEFPDLKWWMNEDGQNFLQKNRDDKLIPELARRFFSDAYICFYSSEASLYR</sequence>
<evidence type="ECO:0000256" key="2">
    <source>
        <dbReference type="ARBA" id="ARBA00004300"/>
    </source>
</evidence>
<dbReference type="Gene3D" id="3.90.70.10">
    <property type="entry name" value="Cysteine proteinases"/>
    <property type="match status" value="1"/>
</dbReference>
<keyword evidence="7" id="KW-0597">Phosphoprotein</keyword>
<evidence type="ECO:0000256" key="11">
    <source>
        <dbReference type="ARBA" id="ARBA00022801"/>
    </source>
</evidence>